<sequence length="234" mass="25316">MCNFLMDWDTFQILASKEIRLPSSGGSSSDSADIDEEGDGAASAAAARGRAINQAVKKGLIQNTIPIFIELKRLLESKNSPLIGALMECLRVLLKDYKNEIEEMLIADKQLQKELMYDMQKYEAVKAKSTAAQAVASNKKANGFQSPDASNVGRGKHAQDNAELASAKAGATAAATVRSVLKEVNKGILSPPLNGSTVPRLKSCEKGSNPRGDWPMEVLESLWKRQDFDSDGEN</sequence>
<accession>A0AA87ZH55</accession>
<dbReference type="GO" id="GO:0000796">
    <property type="term" value="C:condensin complex"/>
    <property type="evidence" value="ECO:0007669"/>
    <property type="project" value="TreeGrafter"/>
</dbReference>
<evidence type="ECO:0000256" key="1">
    <source>
        <dbReference type="SAM" id="Coils"/>
    </source>
</evidence>
<organism evidence="3 5">
    <name type="scientific">Ficus carica</name>
    <name type="common">Common fig</name>
    <dbReference type="NCBI Taxonomy" id="3494"/>
    <lineage>
        <taxon>Eukaryota</taxon>
        <taxon>Viridiplantae</taxon>
        <taxon>Streptophyta</taxon>
        <taxon>Embryophyta</taxon>
        <taxon>Tracheophyta</taxon>
        <taxon>Spermatophyta</taxon>
        <taxon>Magnoliopsida</taxon>
        <taxon>eudicotyledons</taxon>
        <taxon>Gunneridae</taxon>
        <taxon>Pentapetalae</taxon>
        <taxon>rosids</taxon>
        <taxon>fabids</taxon>
        <taxon>Rosales</taxon>
        <taxon>Moraceae</taxon>
        <taxon>Ficeae</taxon>
        <taxon>Ficus</taxon>
    </lineage>
</organism>
<dbReference type="EMBL" id="BTGU01009466">
    <property type="protein sequence ID" value="GMN24561.1"/>
    <property type="molecule type" value="Genomic_DNA"/>
</dbReference>
<feature type="compositionally biased region" description="Polar residues" evidence="2">
    <location>
        <begin position="138"/>
        <end position="149"/>
    </location>
</feature>
<evidence type="ECO:0000313" key="5">
    <source>
        <dbReference type="Proteomes" id="UP001187192"/>
    </source>
</evidence>
<keyword evidence="5" id="KW-1185">Reference proteome</keyword>
<gene>
    <name evidence="3" type="ORF">TIFTF001_051381</name>
    <name evidence="4" type="ORF">TIFTF001_051383</name>
</gene>
<dbReference type="GO" id="GO:0000779">
    <property type="term" value="C:condensed chromosome, centromeric region"/>
    <property type="evidence" value="ECO:0007669"/>
    <property type="project" value="TreeGrafter"/>
</dbReference>
<protein>
    <submittedName>
        <fullName evidence="3">Uncharacterized protein</fullName>
    </submittedName>
</protein>
<dbReference type="GO" id="GO:0010032">
    <property type="term" value="P:meiotic chromosome condensation"/>
    <property type="evidence" value="ECO:0007669"/>
    <property type="project" value="TreeGrafter"/>
</dbReference>
<feature type="region of interest" description="Disordered" evidence="2">
    <location>
        <begin position="21"/>
        <end position="40"/>
    </location>
</feature>
<feature type="coiled-coil region" evidence="1">
    <location>
        <begin position="87"/>
        <end position="114"/>
    </location>
</feature>
<comment type="caution">
    <text evidence="3">The sequence shown here is derived from an EMBL/GenBank/DDBJ whole genome shotgun (WGS) entry which is preliminary data.</text>
</comment>
<evidence type="ECO:0000256" key="2">
    <source>
        <dbReference type="SAM" id="MobiDB-lite"/>
    </source>
</evidence>
<dbReference type="GO" id="GO:0007076">
    <property type="term" value="P:mitotic chromosome condensation"/>
    <property type="evidence" value="ECO:0007669"/>
    <property type="project" value="InterPro"/>
</dbReference>
<dbReference type="InterPro" id="IPR026971">
    <property type="entry name" value="CND1/NCAPD3"/>
</dbReference>
<feature type="region of interest" description="Disordered" evidence="2">
    <location>
        <begin position="191"/>
        <end position="215"/>
    </location>
</feature>
<dbReference type="Proteomes" id="UP001187192">
    <property type="component" value="Unassembled WGS sequence"/>
</dbReference>
<dbReference type="PANTHER" id="PTHR14222">
    <property type="entry name" value="CONDENSIN"/>
    <property type="match status" value="1"/>
</dbReference>
<dbReference type="PANTHER" id="PTHR14222:SF1">
    <property type="entry name" value="CONDENSIN-2 COMPLEX SUBUNIT D3"/>
    <property type="match status" value="1"/>
</dbReference>
<dbReference type="EMBL" id="BTGU01009467">
    <property type="protein sequence ID" value="GMN24587.1"/>
    <property type="molecule type" value="Genomic_DNA"/>
</dbReference>
<feature type="region of interest" description="Disordered" evidence="2">
    <location>
        <begin position="138"/>
        <end position="164"/>
    </location>
</feature>
<proteinExistence type="predicted"/>
<evidence type="ECO:0000313" key="3">
    <source>
        <dbReference type="EMBL" id="GMN24561.1"/>
    </source>
</evidence>
<evidence type="ECO:0000313" key="4">
    <source>
        <dbReference type="EMBL" id="GMN24587.1"/>
    </source>
</evidence>
<keyword evidence="1" id="KW-0175">Coiled coil</keyword>
<dbReference type="GO" id="GO:0042393">
    <property type="term" value="F:histone binding"/>
    <property type="evidence" value="ECO:0007669"/>
    <property type="project" value="TreeGrafter"/>
</dbReference>
<name>A0AA87ZH55_FICCA</name>
<dbReference type="AlphaFoldDB" id="A0AA87ZH55"/>
<reference evidence="3" key="1">
    <citation type="submission" date="2023-07" db="EMBL/GenBank/DDBJ databases">
        <title>draft genome sequence of fig (Ficus carica).</title>
        <authorList>
            <person name="Takahashi T."/>
            <person name="Nishimura K."/>
        </authorList>
    </citation>
    <scope>NUCLEOTIDE SEQUENCE</scope>
</reference>